<name>A0A1H2M5J4_9PSED</name>
<evidence type="ECO:0000256" key="1">
    <source>
        <dbReference type="SAM" id="Phobius"/>
    </source>
</evidence>
<evidence type="ECO:0000313" key="2">
    <source>
        <dbReference type="EMBL" id="SDU88285.1"/>
    </source>
</evidence>
<keyword evidence="1" id="KW-0472">Membrane</keyword>
<keyword evidence="1" id="KW-1133">Transmembrane helix</keyword>
<keyword evidence="1" id="KW-0812">Transmembrane</keyword>
<protein>
    <submittedName>
        <fullName evidence="2">Uncharacterized protein</fullName>
    </submittedName>
</protein>
<reference evidence="3" key="1">
    <citation type="submission" date="2016-10" db="EMBL/GenBank/DDBJ databases">
        <authorList>
            <person name="Varghese N."/>
            <person name="Submissions S."/>
        </authorList>
    </citation>
    <scope>NUCLEOTIDE SEQUENCE [LARGE SCALE GENOMIC DNA]</scope>
    <source>
        <strain evidence="3">KCTC 32246</strain>
    </source>
</reference>
<sequence>MGSLESYLANVTLGDLWALQFLQGLVYLAALGLIHGHQR</sequence>
<keyword evidence="3" id="KW-1185">Reference proteome</keyword>
<proteinExistence type="predicted"/>
<dbReference type="Proteomes" id="UP000198675">
    <property type="component" value="Chromosome I"/>
</dbReference>
<accession>A0A1H2M5J4</accession>
<evidence type="ECO:0000313" key="3">
    <source>
        <dbReference type="Proteomes" id="UP000198675"/>
    </source>
</evidence>
<organism evidence="2 3">
    <name type="scientific">Pseudomonas sihuiensis</name>
    <dbReference type="NCBI Taxonomy" id="1274359"/>
    <lineage>
        <taxon>Bacteria</taxon>
        <taxon>Pseudomonadati</taxon>
        <taxon>Pseudomonadota</taxon>
        <taxon>Gammaproteobacteria</taxon>
        <taxon>Pseudomonadales</taxon>
        <taxon>Pseudomonadaceae</taxon>
        <taxon>Pseudomonas</taxon>
    </lineage>
</organism>
<gene>
    <name evidence="2" type="ORF">SAMN05216363_2786</name>
</gene>
<dbReference type="EMBL" id="LT629797">
    <property type="protein sequence ID" value="SDU88285.1"/>
    <property type="molecule type" value="Genomic_DNA"/>
</dbReference>
<feature type="transmembrane region" description="Helical" evidence="1">
    <location>
        <begin position="16"/>
        <end position="34"/>
    </location>
</feature>
<dbReference type="AlphaFoldDB" id="A0A1H2M5J4"/>